<comment type="caution">
    <text evidence="3">The sequence shown here is derived from an EMBL/GenBank/DDBJ whole genome shotgun (WGS) entry which is preliminary data.</text>
</comment>
<evidence type="ECO:0000313" key="3">
    <source>
        <dbReference type="EMBL" id="KAF2719335.1"/>
    </source>
</evidence>
<keyword evidence="2" id="KW-0472">Membrane</keyword>
<organism evidence="3 4">
    <name type="scientific">Polychaeton citri CBS 116435</name>
    <dbReference type="NCBI Taxonomy" id="1314669"/>
    <lineage>
        <taxon>Eukaryota</taxon>
        <taxon>Fungi</taxon>
        <taxon>Dikarya</taxon>
        <taxon>Ascomycota</taxon>
        <taxon>Pezizomycotina</taxon>
        <taxon>Dothideomycetes</taxon>
        <taxon>Dothideomycetidae</taxon>
        <taxon>Capnodiales</taxon>
        <taxon>Capnodiaceae</taxon>
        <taxon>Polychaeton</taxon>
    </lineage>
</organism>
<feature type="transmembrane region" description="Helical" evidence="2">
    <location>
        <begin position="157"/>
        <end position="178"/>
    </location>
</feature>
<evidence type="ECO:0000256" key="2">
    <source>
        <dbReference type="SAM" id="Phobius"/>
    </source>
</evidence>
<evidence type="ECO:0000313" key="4">
    <source>
        <dbReference type="Proteomes" id="UP000799441"/>
    </source>
</evidence>
<feature type="transmembrane region" description="Helical" evidence="2">
    <location>
        <begin position="110"/>
        <end position="136"/>
    </location>
</feature>
<dbReference type="EMBL" id="MU003812">
    <property type="protein sequence ID" value="KAF2719335.1"/>
    <property type="molecule type" value="Genomic_DNA"/>
</dbReference>
<accession>A0A9P4Q4F7</accession>
<gene>
    <name evidence="3" type="ORF">K431DRAFT_112438</name>
</gene>
<keyword evidence="2" id="KW-0812">Transmembrane</keyword>
<name>A0A9P4Q4F7_9PEZI</name>
<dbReference type="AlphaFoldDB" id="A0A9P4Q4F7"/>
<sequence>MLRHGATKSRGCTGANYQSSRSAVCSVLRTQVARVREACQKGTAPHRTGGGPAGRSHESHPCLAPDRKCRLFNLSRTGVPAMPLARFSSQGRPRNSVLCRWSLIAFPREVWFYFLIASILGQIAIALCIAAARFLRLLVLKSRNSIWHMSCVCCMRIWRWSLELILTTIVNFAGIWAIELGLRSYVCTRCCDRTNSTAIIGLLCAGKRKALTSMTSGPGGEKTVSCNICDYPRYWLPMLL</sequence>
<reference evidence="3" key="1">
    <citation type="journal article" date="2020" name="Stud. Mycol.">
        <title>101 Dothideomycetes genomes: a test case for predicting lifestyles and emergence of pathogens.</title>
        <authorList>
            <person name="Haridas S."/>
            <person name="Albert R."/>
            <person name="Binder M."/>
            <person name="Bloem J."/>
            <person name="Labutti K."/>
            <person name="Salamov A."/>
            <person name="Andreopoulos B."/>
            <person name="Baker S."/>
            <person name="Barry K."/>
            <person name="Bills G."/>
            <person name="Bluhm B."/>
            <person name="Cannon C."/>
            <person name="Castanera R."/>
            <person name="Culley D."/>
            <person name="Daum C."/>
            <person name="Ezra D."/>
            <person name="Gonzalez J."/>
            <person name="Henrissat B."/>
            <person name="Kuo A."/>
            <person name="Liang C."/>
            <person name="Lipzen A."/>
            <person name="Lutzoni F."/>
            <person name="Magnuson J."/>
            <person name="Mondo S."/>
            <person name="Nolan M."/>
            <person name="Ohm R."/>
            <person name="Pangilinan J."/>
            <person name="Park H.-J."/>
            <person name="Ramirez L."/>
            <person name="Alfaro M."/>
            <person name="Sun H."/>
            <person name="Tritt A."/>
            <person name="Yoshinaga Y."/>
            <person name="Zwiers L.-H."/>
            <person name="Turgeon B."/>
            <person name="Goodwin S."/>
            <person name="Spatafora J."/>
            <person name="Crous P."/>
            <person name="Grigoriev I."/>
        </authorList>
    </citation>
    <scope>NUCLEOTIDE SEQUENCE</scope>
    <source>
        <strain evidence="3">CBS 116435</strain>
    </source>
</reference>
<dbReference type="Proteomes" id="UP000799441">
    <property type="component" value="Unassembled WGS sequence"/>
</dbReference>
<feature type="region of interest" description="Disordered" evidence="1">
    <location>
        <begin position="39"/>
        <end position="60"/>
    </location>
</feature>
<keyword evidence="4" id="KW-1185">Reference proteome</keyword>
<evidence type="ECO:0000256" key="1">
    <source>
        <dbReference type="SAM" id="MobiDB-lite"/>
    </source>
</evidence>
<keyword evidence="2" id="KW-1133">Transmembrane helix</keyword>
<protein>
    <submittedName>
        <fullName evidence="3">Uncharacterized protein</fullName>
    </submittedName>
</protein>
<proteinExistence type="predicted"/>